<sequence length="301" mass="36316">MENNLSNLKKINKLKKLIEETEDNDERDFLEYALSKKINNNITEKSIKDPLINIITKEKIDILEKIFKNKIKINWNKYIYYSKPPLHLAIENGDIKMMKLLLKNNYPLWLPDKNNHTPFELVCLYKDPGLINSFINLGADIKKILYLRNKTKNIKFYHSNIDFLILAKKILIEENNIKHIRQKIKTKTINITDLIGLEDFTWEELRLGLMLYLKIDFPDLLNLMEIINNSNNYSDYLIFNFLFELDFNFKIEDDKYFILELEYNKSIMNYENLKNKFYKDYLNVYSNDFLDIIWYKFINKN</sequence>
<dbReference type="PROSITE" id="PS50088">
    <property type="entry name" value="ANK_REPEAT"/>
    <property type="match status" value="1"/>
</dbReference>
<protein>
    <submittedName>
        <fullName evidence="1">Uncharacterized protein</fullName>
    </submittedName>
</protein>
<dbReference type="Pfam" id="PF13606">
    <property type="entry name" value="Ank_3"/>
    <property type="match status" value="1"/>
</dbReference>
<proteinExistence type="predicted"/>
<dbReference type="SUPFAM" id="SSF48403">
    <property type="entry name" value="Ankyrin repeat"/>
    <property type="match status" value="1"/>
</dbReference>
<dbReference type="PROSITE" id="PS50297">
    <property type="entry name" value="ANK_REP_REGION"/>
    <property type="match status" value="1"/>
</dbReference>
<organismHost>
    <name type="scientific">Cafeteria roenbergensis</name>
    <name type="common">Marine flagellate</name>
    <dbReference type="NCBI Taxonomy" id="33653"/>
</organismHost>
<keyword evidence="2" id="KW-1185">Reference proteome</keyword>
<dbReference type="InterPro" id="IPR002110">
    <property type="entry name" value="Ankyrin_rpt"/>
</dbReference>
<organism evidence="1 2">
    <name type="scientific">Cafeteria roenbergensis virus (strain BV-PW1)</name>
    <name type="common">CroV</name>
    <dbReference type="NCBI Taxonomy" id="693272"/>
    <lineage>
        <taxon>Viruses</taxon>
        <taxon>Varidnaviria</taxon>
        <taxon>Bamfordvirae</taxon>
        <taxon>Nucleocytoviricota</taxon>
        <taxon>Megaviricetes</taxon>
        <taxon>Imitervirales</taxon>
        <taxon>Mimiviridae</taxon>
        <taxon>Aliimimivirinae</taxon>
        <taxon>Rheavirus</taxon>
        <taxon>Rheavirus sinusmexicani</taxon>
    </lineage>
</organism>
<dbReference type="KEGG" id="vg:9887590"/>
<dbReference type="Proteomes" id="UP000029781">
    <property type="component" value="Segment"/>
</dbReference>
<evidence type="ECO:0000313" key="2">
    <source>
        <dbReference type="Proteomes" id="UP000029781"/>
    </source>
</evidence>
<reference evidence="1 2" key="1">
    <citation type="journal article" date="2010" name="Proc. Natl. Acad. Sci. U.S.A.">
        <title>Giant virus with a remarkable complement of genes infects marine zooplankton.</title>
        <authorList>
            <person name="Fischer M.G."/>
            <person name="Allen M.J."/>
            <person name="Wilson W.H."/>
            <person name="Suttle C.A."/>
        </authorList>
    </citation>
    <scope>NUCLEOTIDE SEQUENCE [LARGE SCALE GENOMIC DNA]</scope>
    <source>
        <strain evidence="1 2">BV-PW1</strain>
    </source>
</reference>
<dbReference type="RefSeq" id="YP_003969820.1">
    <property type="nucleotide sequence ID" value="NC_014637.1"/>
</dbReference>
<gene>
    <name evidence="1" type="ORF">crov188</name>
</gene>
<dbReference type="GeneID" id="9887590"/>
<dbReference type="InterPro" id="IPR036770">
    <property type="entry name" value="Ankyrin_rpt-contain_sf"/>
</dbReference>
<dbReference type="Gene3D" id="1.25.40.20">
    <property type="entry name" value="Ankyrin repeat-containing domain"/>
    <property type="match status" value="1"/>
</dbReference>
<accession>E3T4V8</accession>
<name>E3T4V8_CROVB</name>
<dbReference type="EMBL" id="GU244497">
    <property type="protein sequence ID" value="ADO67221.1"/>
    <property type="molecule type" value="Genomic_DNA"/>
</dbReference>
<evidence type="ECO:0000313" key="1">
    <source>
        <dbReference type="EMBL" id="ADO67221.1"/>
    </source>
</evidence>
<dbReference type="SMART" id="SM00248">
    <property type="entry name" value="ANK"/>
    <property type="match status" value="2"/>
</dbReference>